<dbReference type="AlphaFoldDB" id="A0A8K0NNI3"/>
<dbReference type="EMBL" id="JABELV010000157">
    <property type="protein sequence ID" value="KAG7529151.1"/>
    <property type="molecule type" value="Genomic_DNA"/>
</dbReference>
<dbReference type="Pfam" id="PF15892">
    <property type="entry name" value="BNR_4"/>
    <property type="match status" value="1"/>
</dbReference>
<keyword evidence="2" id="KW-1185">Reference proteome</keyword>
<protein>
    <submittedName>
        <fullName evidence="1">Uncharacterized protein</fullName>
    </submittedName>
</protein>
<sequence length="549" mass="61778">MLAGWQYVAYYVNQNDKEINNSDDNDGQVETKSRPTRNVCLARRKLDASSYAKSRRSDRDQTLGVSDGESEKAIWQTIVFDDYEQVLNDGHNTISLGLSHSDGSIHLSFDNHNTSLVYRRSCSTLDLISQPDEVPYRDVVGGWSKKSFQEVREGLEGLDTAEFESATYPRFLSLPASSDSSASLLLEFRTGMAGLGDTRMYVYGSRSGDDSSGTSSYGWEARGVVLQGVGCNAYVPHSQPRESRVDLHEVERVTEAYFSSMPASVHLTWTYRSYIPVTLKDSQQQAGPNGPENNHDLYYAWSPFEEDRPGAMGGPGRRWFNGMGELIGMAGKPVVSGSADAPSSPGLGPVIPTSPGILAYKTSAGNKGITNQESQAVDSQGGVHVLNREEVDGLERWVYYTLPEASDGIFNGRVWERHLLPHPKYSPASVFHPRGKMFCATHYDVPHLYIFLPRELDLVLIRRSLRIKPGWRGEWEEVLRLPGARMMEVLVDEERLNRWDHVLSVYIGKYFPEEMEFDRHRRIDENTGEECDYSGQRRDSWMSILDITL</sequence>
<evidence type="ECO:0000313" key="2">
    <source>
        <dbReference type="Proteomes" id="UP000812966"/>
    </source>
</evidence>
<name>A0A8K0NNI3_9TREE</name>
<proteinExistence type="predicted"/>
<accession>A0A8K0NNI3</accession>
<organism evidence="1 2">
    <name type="scientific">Filobasidium floriforme</name>
    <dbReference type="NCBI Taxonomy" id="5210"/>
    <lineage>
        <taxon>Eukaryota</taxon>
        <taxon>Fungi</taxon>
        <taxon>Dikarya</taxon>
        <taxon>Basidiomycota</taxon>
        <taxon>Agaricomycotina</taxon>
        <taxon>Tremellomycetes</taxon>
        <taxon>Filobasidiales</taxon>
        <taxon>Filobasidiaceae</taxon>
        <taxon>Filobasidium</taxon>
    </lineage>
</organism>
<reference evidence="1" key="1">
    <citation type="submission" date="2020-04" db="EMBL/GenBank/DDBJ databases">
        <title>Analysis of mating type loci in Filobasidium floriforme.</title>
        <authorList>
            <person name="Nowrousian M."/>
        </authorList>
    </citation>
    <scope>NUCLEOTIDE SEQUENCE</scope>
    <source>
        <strain evidence="1">CBS 6242</strain>
    </source>
</reference>
<evidence type="ECO:0000313" key="1">
    <source>
        <dbReference type="EMBL" id="KAG7529151.1"/>
    </source>
</evidence>
<gene>
    <name evidence="1" type="ORF">FFLO_05792</name>
</gene>
<dbReference type="OrthoDB" id="9978204at2759"/>
<dbReference type="Proteomes" id="UP000812966">
    <property type="component" value="Unassembled WGS sequence"/>
</dbReference>
<comment type="caution">
    <text evidence="1">The sequence shown here is derived from an EMBL/GenBank/DDBJ whole genome shotgun (WGS) entry which is preliminary data.</text>
</comment>